<feature type="region of interest" description="Disordered" evidence="1">
    <location>
        <begin position="57"/>
        <end position="161"/>
    </location>
</feature>
<dbReference type="AlphaFoldDB" id="A0A016UWI4"/>
<sequence length="161" mass="17698">MAWLSCERCLTGYISASTFERVVEEVPDSIVAMCLQAFSDALWKNSTIPLWKNATPPYPGGGDPPTADQKKIAKEEALLHSATTSRTQPQSRAGEIAKQVPPETWEGRLRNCIADGPRLRSSNNDNKRMISHSANKAREKQQQQNGGGAFGTFEMTPNASY</sequence>
<keyword evidence="3" id="KW-1185">Reference proteome</keyword>
<feature type="compositionally biased region" description="Polar residues" evidence="1">
    <location>
        <begin position="81"/>
        <end position="91"/>
    </location>
</feature>
<organism evidence="2 3">
    <name type="scientific">Ancylostoma ceylanicum</name>
    <dbReference type="NCBI Taxonomy" id="53326"/>
    <lineage>
        <taxon>Eukaryota</taxon>
        <taxon>Metazoa</taxon>
        <taxon>Ecdysozoa</taxon>
        <taxon>Nematoda</taxon>
        <taxon>Chromadorea</taxon>
        <taxon>Rhabditida</taxon>
        <taxon>Rhabditina</taxon>
        <taxon>Rhabditomorpha</taxon>
        <taxon>Strongyloidea</taxon>
        <taxon>Ancylostomatidae</taxon>
        <taxon>Ancylostomatinae</taxon>
        <taxon>Ancylostoma</taxon>
    </lineage>
</organism>
<proteinExistence type="predicted"/>
<evidence type="ECO:0000313" key="3">
    <source>
        <dbReference type="Proteomes" id="UP000024635"/>
    </source>
</evidence>
<gene>
    <name evidence="2" type="primary">Acey_s0025.g1177</name>
    <name evidence="2" type="ORF">Y032_0025g1177</name>
</gene>
<feature type="compositionally biased region" description="Basic and acidic residues" evidence="1">
    <location>
        <begin position="68"/>
        <end position="78"/>
    </location>
</feature>
<accession>A0A016UWI4</accession>
<dbReference type="Proteomes" id="UP000024635">
    <property type="component" value="Unassembled WGS sequence"/>
</dbReference>
<reference evidence="3" key="1">
    <citation type="journal article" date="2015" name="Nat. Genet.">
        <title>The genome and transcriptome of the zoonotic hookworm Ancylostoma ceylanicum identify infection-specific gene families.</title>
        <authorList>
            <person name="Schwarz E.M."/>
            <person name="Hu Y."/>
            <person name="Antoshechkin I."/>
            <person name="Miller M.M."/>
            <person name="Sternberg P.W."/>
            <person name="Aroian R.V."/>
        </authorList>
    </citation>
    <scope>NUCLEOTIDE SEQUENCE</scope>
    <source>
        <strain evidence="3">HY135</strain>
    </source>
</reference>
<comment type="caution">
    <text evidence="2">The sequence shown here is derived from an EMBL/GenBank/DDBJ whole genome shotgun (WGS) entry which is preliminary data.</text>
</comment>
<dbReference type="EMBL" id="JARK01001361">
    <property type="protein sequence ID" value="EYC19107.1"/>
    <property type="molecule type" value="Genomic_DNA"/>
</dbReference>
<name>A0A016UWI4_9BILA</name>
<protein>
    <submittedName>
        <fullName evidence="2">Uncharacterized protein</fullName>
    </submittedName>
</protein>
<evidence type="ECO:0000313" key="2">
    <source>
        <dbReference type="EMBL" id="EYC19107.1"/>
    </source>
</evidence>
<evidence type="ECO:0000256" key="1">
    <source>
        <dbReference type="SAM" id="MobiDB-lite"/>
    </source>
</evidence>